<evidence type="ECO:0000256" key="2">
    <source>
        <dbReference type="ARBA" id="ARBA00012150"/>
    </source>
</evidence>
<proteinExistence type="inferred from homology"/>
<gene>
    <name evidence="8" type="primary">acyP</name>
    <name evidence="8" type="ORF">CLTHE_30220</name>
</gene>
<evidence type="ECO:0000256" key="6">
    <source>
        <dbReference type="RuleBase" id="RU004168"/>
    </source>
</evidence>
<dbReference type="EC" id="3.6.1.7" evidence="2 5"/>
<evidence type="ECO:0000256" key="1">
    <source>
        <dbReference type="ARBA" id="ARBA00005614"/>
    </source>
</evidence>
<dbReference type="EMBL" id="LTAY01000103">
    <property type="protein sequence ID" value="OPX45258.1"/>
    <property type="molecule type" value="Genomic_DNA"/>
</dbReference>
<dbReference type="GO" id="GO:0003998">
    <property type="term" value="F:acylphosphatase activity"/>
    <property type="evidence" value="ECO:0007669"/>
    <property type="project" value="UniProtKB-EC"/>
</dbReference>
<dbReference type="InterPro" id="IPR001792">
    <property type="entry name" value="Acylphosphatase-like_dom"/>
</dbReference>
<comment type="similarity">
    <text evidence="1 6">Belongs to the acylphosphatase family.</text>
</comment>
<evidence type="ECO:0000313" key="9">
    <source>
        <dbReference type="Proteomes" id="UP000191448"/>
    </source>
</evidence>
<sequence>MKRYIINFTGKVQGVGFRYFCQMNALKYSLLGSAKNLDNGSVEVIVQGNLDDIKLFLKNVKKGNRFINIKDYSINEVPLDSTLKNFNITY</sequence>
<evidence type="ECO:0000313" key="8">
    <source>
        <dbReference type="EMBL" id="OPX45258.1"/>
    </source>
</evidence>
<evidence type="ECO:0000256" key="3">
    <source>
        <dbReference type="ARBA" id="ARBA00015991"/>
    </source>
</evidence>
<protein>
    <recommendedName>
        <fullName evidence="3 5">acylphosphatase</fullName>
        <ecNumber evidence="2 5">3.6.1.7</ecNumber>
    </recommendedName>
</protein>
<dbReference type="PROSITE" id="PS51160">
    <property type="entry name" value="ACYLPHOSPHATASE_3"/>
    <property type="match status" value="1"/>
</dbReference>
<dbReference type="InterPro" id="IPR036046">
    <property type="entry name" value="Acylphosphatase-like_dom_sf"/>
</dbReference>
<dbReference type="Pfam" id="PF00708">
    <property type="entry name" value="Acylphosphatase"/>
    <property type="match status" value="1"/>
</dbReference>
<accession>A0A1V4SMY9</accession>
<dbReference type="AlphaFoldDB" id="A0A1V4SMY9"/>
<dbReference type="Proteomes" id="UP000191448">
    <property type="component" value="Unassembled WGS sequence"/>
</dbReference>
<dbReference type="SUPFAM" id="SSF54975">
    <property type="entry name" value="Acylphosphatase/BLUF domain-like"/>
    <property type="match status" value="1"/>
</dbReference>
<reference evidence="8 9" key="1">
    <citation type="submission" date="2016-02" db="EMBL/GenBank/DDBJ databases">
        <title>Genome sequence of Clostridium thermobutyricum DSM 4928.</title>
        <authorList>
            <person name="Poehlein A."/>
            <person name="Daniel R."/>
        </authorList>
    </citation>
    <scope>NUCLEOTIDE SEQUENCE [LARGE SCALE GENOMIC DNA]</scope>
    <source>
        <strain evidence="8 9">DSM 4928</strain>
    </source>
</reference>
<name>A0A1V4SMY9_9CLOT</name>
<dbReference type="InterPro" id="IPR020456">
    <property type="entry name" value="Acylphosphatase"/>
</dbReference>
<organism evidence="8 9">
    <name type="scientific">Clostridium thermobutyricum DSM 4928</name>
    <dbReference type="NCBI Taxonomy" id="1121339"/>
    <lineage>
        <taxon>Bacteria</taxon>
        <taxon>Bacillati</taxon>
        <taxon>Bacillota</taxon>
        <taxon>Clostridia</taxon>
        <taxon>Eubacteriales</taxon>
        <taxon>Clostridiaceae</taxon>
        <taxon>Clostridium</taxon>
    </lineage>
</organism>
<evidence type="ECO:0000259" key="7">
    <source>
        <dbReference type="PROSITE" id="PS51160"/>
    </source>
</evidence>
<evidence type="ECO:0000256" key="4">
    <source>
        <dbReference type="ARBA" id="ARBA00047645"/>
    </source>
</evidence>
<comment type="caution">
    <text evidence="8">The sequence shown here is derived from an EMBL/GenBank/DDBJ whole genome shotgun (WGS) entry which is preliminary data.</text>
</comment>
<comment type="catalytic activity">
    <reaction evidence="4 5">
        <text>an acyl phosphate + H2O = a carboxylate + phosphate + H(+)</text>
        <dbReference type="Rhea" id="RHEA:14965"/>
        <dbReference type="ChEBI" id="CHEBI:15377"/>
        <dbReference type="ChEBI" id="CHEBI:15378"/>
        <dbReference type="ChEBI" id="CHEBI:29067"/>
        <dbReference type="ChEBI" id="CHEBI:43474"/>
        <dbReference type="ChEBI" id="CHEBI:59918"/>
        <dbReference type="EC" id="3.6.1.7"/>
    </reaction>
</comment>
<feature type="active site" evidence="5">
    <location>
        <position position="36"/>
    </location>
</feature>
<dbReference type="PANTHER" id="PTHR47268:SF4">
    <property type="entry name" value="ACYLPHOSPHATASE"/>
    <property type="match status" value="1"/>
</dbReference>
<dbReference type="Gene3D" id="3.30.70.100">
    <property type="match status" value="1"/>
</dbReference>
<dbReference type="PANTHER" id="PTHR47268">
    <property type="entry name" value="ACYLPHOSPHATASE"/>
    <property type="match status" value="1"/>
</dbReference>
<evidence type="ECO:0000256" key="5">
    <source>
        <dbReference type="PROSITE-ProRule" id="PRU00520"/>
    </source>
</evidence>
<feature type="active site" evidence="5">
    <location>
        <position position="18"/>
    </location>
</feature>
<keyword evidence="5 8" id="KW-0378">Hydrolase</keyword>
<dbReference type="OrthoDB" id="9808093at2"/>
<feature type="domain" description="Acylphosphatase-like" evidence="7">
    <location>
        <begin position="3"/>
        <end position="90"/>
    </location>
</feature>